<name>C4ML36_9CAUD</name>
<proteinExistence type="predicted"/>
<evidence type="ECO:0000313" key="2">
    <source>
        <dbReference type="Proteomes" id="UP000001480"/>
    </source>
</evidence>
<reference evidence="1 2" key="1">
    <citation type="journal article" date="2009" name="Appl. Environ. Microbiol.">
        <title>Genomic characterization of the intron-containing T7-like phage phiL7 of Xanthomonas campestris.</title>
        <authorList>
            <person name="Lee C.N."/>
            <person name="Lin J.W."/>
            <person name="Weng S.F."/>
            <person name="Tseng Y.H."/>
        </authorList>
    </citation>
    <scope>NUCLEOTIDE SEQUENCE</scope>
</reference>
<dbReference type="RefSeq" id="YP_002922650.1">
    <property type="nucleotide sequence ID" value="NC_012742.1"/>
</dbReference>
<keyword evidence="2" id="KW-1185">Reference proteome</keyword>
<evidence type="ECO:0000313" key="1">
    <source>
        <dbReference type="EMBL" id="ACE75776.1"/>
    </source>
</evidence>
<protein>
    <submittedName>
        <fullName evidence="1">p36</fullName>
    </submittedName>
</protein>
<dbReference type="Proteomes" id="UP000001480">
    <property type="component" value="Segment"/>
</dbReference>
<sequence length="204" mass="22520">MSAFKIGATVRIKNTCSLDNEAGARDGMTGTVVGEYSMCGEKHGWFVKLPGVNTSYTLNEGGNLVFWDDQLELVQREETKARLKVGDKVRRINLNWPGMSVGEVGVVSERGTWTARVVGVGGLMAINNLELVESAPADKEADLRAAYVQAVKDHEEAVVTLDKLRTEVWQTEDKAAQLDARKRKAHSEFTAYILQKELPQAEQP</sequence>
<accession>C4ML36</accession>
<organism evidence="1 2">
    <name type="scientific">Xanthomonas phage phiL7</name>
    <dbReference type="NCBI Taxonomy" id="538979"/>
    <lineage>
        <taxon>Viruses</taxon>
        <taxon>Duplodnaviria</taxon>
        <taxon>Heunggongvirae</taxon>
        <taxon>Uroviricota</taxon>
        <taxon>Caudoviricetes</taxon>
        <taxon>Eisenstarkvirus</taxon>
        <taxon>Eisenstarkvirus L7</taxon>
    </lineage>
</organism>
<dbReference type="GeneID" id="7943860"/>
<dbReference type="EMBL" id="EU717894">
    <property type="protein sequence ID" value="ACE75776.1"/>
    <property type="molecule type" value="Genomic_DNA"/>
</dbReference>
<dbReference type="KEGG" id="vg:7943860"/>